<dbReference type="OrthoDB" id="5523436at2"/>
<dbReference type="GO" id="GO:0004519">
    <property type="term" value="F:endonuclease activity"/>
    <property type="evidence" value="ECO:0007669"/>
    <property type="project" value="UniProtKB-KW"/>
</dbReference>
<dbReference type="InterPro" id="IPR036691">
    <property type="entry name" value="Endo/exonu/phosph_ase_sf"/>
</dbReference>
<dbReference type="AlphaFoldDB" id="A0A085WRQ7"/>
<feature type="signal peptide" evidence="1">
    <location>
        <begin position="1"/>
        <end position="27"/>
    </location>
</feature>
<keyword evidence="2" id="KW-0378">Hydrolase</keyword>
<proteinExistence type="predicted"/>
<gene>
    <name evidence="2" type="ORF">DB31_5412</name>
</gene>
<dbReference type="RefSeq" id="WP_044185371.1">
    <property type="nucleotide sequence ID" value="NZ_JMCB01000003.1"/>
</dbReference>
<keyword evidence="3" id="KW-1185">Reference proteome</keyword>
<keyword evidence="1" id="KW-0732">Signal</keyword>
<dbReference type="STRING" id="394096.DB31_5412"/>
<organism evidence="2 3">
    <name type="scientific">Hyalangium minutum</name>
    <dbReference type="NCBI Taxonomy" id="394096"/>
    <lineage>
        <taxon>Bacteria</taxon>
        <taxon>Pseudomonadati</taxon>
        <taxon>Myxococcota</taxon>
        <taxon>Myxococcia</taxon>
        <taxon>Myxococcales</taxon>
        <taxon>Cystobacterineae</taxon>
        <taxon>Archangiaceae</taxon>
        <taxon>Hyalangium</taxon>
    </lineage>
</organism>
<name>A0A085WRQ7_9BACT</name>
<dbReference type="EMBL" id="JMCB01000003">
    <property type="protein sequence ID" value="KFE70370.1"/>
    <property type="molecule type" value="Genomic_DNA"/>
</dbReference>
<protein>
    <submittedName>
        <fullName evidence="2">Endonuclease/exonuclease/phosphatase family protein</fullName>
    </submittedName>
</protein>
<evidence type="ECO:0000313" key="3">
    <source>
        <dbReference type="Proteomes" id="UP000028725"/>
    </source>
</evidence>
<evidence type="ECO:0000313" key="2">
    <source>
        <dbReference type="EMBL" id="KFE70370.1"/>
    </source>
</evidence>
<comment type="caution">
    <text evidence="2">The sequence shown here is derived from an EMBL/GenBank/DDBJ whole genome shotgun (WGS) entry which is preliminary data.</text>
</comment>
<dbReference type="Gene3D" id="3.60.10.10">
    <property type="entry name" value="Endonuclease/exonuclease/phosphatase"/>
    <property type="match status" value="1"/>
</dbReference>
<feature type="chain" id="PRO_5001800062" evidence="1">
    <location>
        <begin position="28"/>
        <end position="390"/>
    </location>
</feature>
<dbReference type="GO" id="GO:0004527">
    <property type="term" value="F:exonuclease activity"/>
    <property type="evidence" value="ECO:0007669"/>
    <property type="project" value="UniProtKB-KW"/>
</dbReference>
<accession>A0A085WRQ7</accession>
<dbReference type="Proteomes" id="UP000028725">
    <property type="component" value="Unassembled WGS sequence"/>
</dbReference>
<keyword evidence="2" id="KW-0540">Nuclease</keyword>
<sequence>MESHKIEWRRGVLPAALTLLLAGPAWAEGTPAFDAYYSSHPKEWFDAASEVDYFNPSITRSWQLNETCSDTGYFSVASYNIFHNVPFVTDFGDEMEQSLGKVTKCADVVLYQEAWDYDDIIEDGPKADLTARGYKMLTPANYYCDDSGEGAIENDCSGLVMFYKTGTTLVKELTLQPFTTVNGVDVHKEKGIWGAIFAKEGRYYYVFNTHFTYGNNSHLDGDSTSDASRISNMKQSLAFIRDRVNANRASYPPALILFGGDFNADFTSALSYSKGYQLLLQASAQSSFFEPYEYATGGAALGGYETAGFQSNWPGSTADTGNNGMASGAKGDFDTLMVGKAAAFGSCSPASISYSGWAPGWKSIDTSVRKWPSYTHSDHYGRWIRVKPGC</sequence>
<dbReference type="SUPFAM" id="SSF56219">
    <property type="entry name" value="DNase I-like"/>
    <property type="match status" value="1"/>
</dbReference>
<keyword evidence="2" id="KW-0255">Endonuclease</keyword>
<keyword evidence="2" id="KW-0269">Exonuclease</keyword>
<reference evidence="2 3" key="1">
    <citation type="submission" date="2014-04" db="EMBL/GenBank/DDBJ databases">
        <title>Genome assembly of Hyalangium minutum DSM 14724.</title>
        <authorList>
            <person name="Sharma G."/>
            <person name="Subramanian S."/>
        </authorList>
    </citation>
    <scope>NUCLEOTIDE SEQUENCE [LARGE SCALE GENOMIC DNA]</scope>
    <source>
        <strain evidence="2 3">DSM 14724</strain>
    </source>
</reference>
<evidence type="ECO:0000256" key="1">
    <source>
        <dbReference type="SAM" id="SignalP"/>
    </source>
</evidence>